<comment type="caution">
    <text evidence="1">The sequence shown here is derived from an EMBL/GenBank/DDBJ whole genome shotgun (WGS) entry which is preliminary data.</text>
</comment>
<reference evidence="1" key="2">
    <citation type="submission" date="2023-01" db="EMBL/GenBank/DDBJ databases">
        <authorList>
            <person name="Sun Q."/>
            <person name="Evtushenko L."/>
        </authorList>
    </citation>
    <scope>NUCLEOTIDE SEQUENCE</scope>
    <source>
        <strain evidence="1">VKM Ac-2007</strain>
    </source>
</reference>
<dbReference type="Gene3D" id="1.10.260.40">
    <property type="entry name" value="lambda repressor-like DNA-binding domains"/>
    <property type="match status" value="1"/>
</dbReference>
<dbReference type="SUPFAM" id="SSF47413">
    <property type="entry name" value="lambda repressor-like DNA-binding domains"/>
    <property type="match status" value="1"/>
</dbReference>
<gene>
    <name evidence="1" type="ORF">GCM10017600_17760</name>
</gene>
<accession>A0A9W6HY01</accession>
<dbReference type="InterPro" id="IPR010982">
    <property type="entry name" value="Lambda_DNA-bd_dom_sf"/>
</dbReference>
<evidence type="ECO:0000313" key="1">
    <source>
        <dbReference type="EMBL" id="GLK08371.1"/>
    </source>
</evidence>
<evidence type="ECO:0000313" key="2">
    <source>
        <dbReference type="Proteomes" id="UP001143474"/>
    </source>
</evidence>
<reference evidence="1" key="1">
    <citation type="journal article" date="2014" name="Int. J. Syst. Evol. Microbiol.">
        <title>Complete genome sequence of Corynebacterium casei LMG S-19264T (=DSM 44701T), isolated from a smear-ripened cheese.</title>
        <authorList>
            <consortium name="US DOE Joint Genome Institute (JGI-PGF)"/>
            <person name="Walter F."/>
            <person name="Albersmeier A."/>
            <person name="Kalinowski J."/>
            <person name="Ruckert C."/>
        </authorList>
    </citation>
    <scope>NUCLEOTIDE SEQUENCE</scope>
    <source>
        <strain evidence="1">VKM Ac-2007</strain>
    </source>
</reference>
<dbReference type="InterPro" id="IPR001387">
    <property type="entry name" value="Cro/C1-type_HTH"/>
</dbReference>
<keyword evidence="2" id="KW-1185">Reference proteome</keyword>
<name>A0A9W6HY01_9ACTN</name>
<dbReference type="AlphaFoldDB" id="A0A9W6HY01"/>
<dbReference type="EMBL" id="BSEV01000002">
    <property type="protein sequence ID" value="GLK08371.1"/>
    <property type="molecule type" value="Genomic_DNA"/>
</dbReference>
<sequence>MSAENAPGWAVRLRSGRRERGWSQRDMAKALAEAAADLSRACLPARETIIRRIKSWEAGEHQPKDPYRLLYCRVLGMSEAELFGDEASDEDDGAIHDDEIAAVDLARRVGSSDVSEETILRLEAAFDDLAVAYQGTPPMELLDRVRQHLTYVTRLLDARKTLAEHRRLLVVGGWLSLLAATCNIDLHRFPAAKAQLRTAAQLANHAEYPEILAWCMETEAWQALTGGHHRRAVVLSRAAQRVAPPGSSAHIQAIAQEGRAWARLGAAQETRDAIQRVDRLVSPMSMPDRPEHHYRYDPAKSDAYRATALSWLGDPAAEQYARQVLARMESPQDGPPRPRRAMSARLDLALTLVASGQIDEARHLTLTAVTSGVLVPSNYWRAAEVITTLETRRASEAVELREAYRELCGSGGLPGTGPRL</sequence>
<proteinExistence type="predicted"/>
<dbReference type="GO" id="GO:0003677">
    <property type="term" value="F:DNA binding"/>
    <property type="evidence" value="ECO:0007669"/>
    <property type="project" value="InterPro"/>
</dbReference>
<organism evidence="1 2">
    <name type="scientific">Streptosporangium carneum</name>
    <dbReference type="NCBI Taxonomy" id="47481"/>
    <lineage>
        <taxon>Bacteria</taxon>
        <taxon>Bacillati</taxon>
        <taxon>Actinomycetota</taxon>
        <taxon>Actinomycetes</taxon>
        <taxon>Streptosporangiales</taxon>
        <taxon>Streptosporangiaceae</taxon>
        <taxon>Streptosporangium</taxon>
    </lineage>
</organism>
<dbReference type="Proteomes" id="UP001143474">
    <property type="component" value="Unassembled WGS sequence"/>
</dbReference>
<dbReference type="CDD" id="cd00093">
    <property type="entry name" value="HTH_XRE"/>
    <property type="match status" value="1"/>
</dbReference>
<protein>
    <submittedName>
        <fullName evidence="1">Uncharacterized protein</fullName>
    </submittedName>
</protein>